<dbReference type="EMBL" id="UINC01002916">
    <property type="protein sequence ID" value="SVA01563.1"/>
    <property type="molecule type" value="Genomic_DNA"/>
</dbReference>
<evidence type="ECO:0000313" key="1">
    <source>
        <dbReference type="EMBL" id="SVA01563.1"/>
    </source>
</evidence>
<name>A0A381SJW6_9ZZZZ</name>
<accession>A0A381SJW6</accession>
<sequence>MIMTTATYKPYFAGGKATLIILYGLFFLLSFSEFICI</sequence>
<reference evidence="1" key="1">
    <citation type="submission" date="2018-05" db="EMBL/GenBank/DDBJ databases">
        <authorList>
            <person name="Lanie J.A."/>
            <person name="Ng W.-L."/>
            <person name="Kazmierczak K.M."/>
            <person name="Andrzejewski T.M."/>
            <person name="Davidsen T.M."/>
            <person name="Wayne K.J."/>
            <person name="Tettelin H."/>
            <person name="Glass J.I."/>
            <person name="Rusch D."/>
            <person name="Podicherti R."/>
            <person name="Tsui H.-C.T."/>
            <person name="Winkler M.E."/>
        </authorList>
    </citation>
    <scope>NUCLEOTIDE SEQUENCE</scope>
</reference>
<protein>
    <submittedName>
        <fullName evidence="1">Uncharacterized protein</fullName>
    </submittedName>
</protein>
<proteinExistence type="predicted"/>
<dbReference type="AlphaFoldDB" id="A0A381SJW6"/>
<organism evidence="1">
    <name type="scientific">marine metagenome</name>
    <dbReference type="NCBI Taxonomy" id="408172"/>
    <lineage>
        <taxon>unclassified sequences</taxon>
        <taxon>metagenomes</taxon>
        <taxon>ecological metagenomes</taxon>
    </lineage>
</organism>
<gene>
    <name evidence="1" type="ORF">METZ01_LOCUS54417</name>
</gene>